<dbReference type="AlphaFoldDB" id="A0A543N9I9"/>
<keyword evidence="3" id="KW-0285">Flavoprotein</keyword>
<dbReference type="GO" id="GO:0009690">
    <property type="term" value="P:cytokinin metabolic process"/>
    <property type="evidence" value="ECO:0007669"/>
    <property type="project" value="InterPro"/>
</dbReference>
<comment type="similarity">
    <text evidence="2">Belongs to the oxygen-dependent FAD-linked oxidoreductase family.</text>
</comment>
<name>A0A543N9I9_9ACTN</name>
<dbReference type="InterPro" id="IPR015345">
    <property type="entry name" value="Cytokinin_DH_FAD/cytokin-bd"/>
</dbReference>
<dbReference type="PANTHER" id="PTHR13878">
    <property type="entry name" value="GULONOLACTONE OXIDASE"/>
    <property type="match status" value="1"/>
</dbReference>
<dbReference type="Gene3D" id="3.30.43.10">
    <property type="entry name" value="Uridine Diphospho-n-acetylenolpyruvylglucosamine Reductase, domain 2"/>
    <property type="match status" value="1"/>
</dbReference>
<comment type="cofactor">
    <cofactor evidence="1">
        <name>FAD</name>
        <dbReference type="ChEBI" id="CHEBI:57692"/>
    </cofactor>
</comment>
<dbReference type="Proteomes" id="UP000317422">
    <property type="component" value="Unassembled WGS sequence"/>
</dbReference>
<dbReference type="Gene3D" id="3.30.465.10">
    <property type="match status" value="1"/>
</dbReference>
<gene>
    <name evidence="8" type="ORF">FHX37_3850</name>
</gene>
<evidence type="ECO:0000256" key="4">
    <source>
        <dbReference type="ARBA" id="ARBA00022827"/>
    </source>
</evidence>
<dbReference type="GO" id="GO:0071949">
    <property type="term" value="F:FAD binding"/>
    <property type="evidence" value="ECO:0007669"/>
    <property type="project" value="InterPro"/>
</dbReference>
<keyword evidence="4" id="KW-0274">FAD</keyword>
<keyword evidence="9" id="KW-1185">Reference proteome</keyword>
<dbReference type="Pfam" id="PF01565">
    <property type="entry name" value="FAD_binding_4"/>
    <property type="match status" value="1"/>
</dbReference>
<dbReference type="InterPro" id="IPR016167">
    <property type="entry name" value="FAD-bd_PCMH_sub1"/>
</dbReference>
<dbReference type="InterPro" id="IPR016170">
    <property type="entry name" value="Cytok_DH_C_sf"/>
</dbReference>
<keyword evidence="5" id="KW-0560">Oxidoreductase</keyword>
<dbReference type="PANTHER" id="PTHR13878:SF65">
    <property type="entry name" value="CYTOKININ DEHYDROGENASE 10"/>
    <property type="match status" value="1"/>
</dbReference>
<dbReference type="InterPro" id="IPR016164">
    <property type="entry name" value="FAD-linked_Oxase-like_C"/>
</dbReference>
<protein>
    <submittedName>
        <fullName evidence="8">FAD/FMN-containing dehydrogenase</fullName>
    </submittedName>
</protein>
<dbReference type="SUPFAM" id="SSF56176">
    <property type="entry name" value="FAD-binding/transporter-associated domain-like"/>
    <property type="match status" value="1"/>
</dbReference>
<comment type="caution">
    <text evidence="8">The sequence shown here is derived from an EMBL/GenBank/DDBJ whole genome shotgun (WGS) entry which is preliminary data.</text>
</comment>
<dbReference type="InterPro" id="IPR050432">
    <property type="entry name" value="FAD-linked_Oxidoreductases_BP"/>
</dbReference>
<reference evidence="8 9" key="1">
    <citation type="submission" date="2019-06" db="EMBL/GenBank/DDBJ databases">
        <title>Sequencing the genomes of 1000 actinobacteria strains.</title>
        <authorList>
            <person name="Klenk H.-P."/>
        </authorList>
    </citation>
    <scope>NUCLEOTIDE SEQUENCE [LARGE SCALE GENOMIC DNA]</scope>
    <source>
        <strain evidence="8 9">DSM 45015</strain>
    </source>
</reference>
<dbReference type="PROSITE" id="PS51387">
    <property type="entry name" value="FAD_PCMH"/>
    <property type="match status" value="1"/>
</dbReference>
<dbReference type="SUPFAM" id="SSF55103">
    <property type="entry name" value="FAD-linked oxidases, C-terminal domain"/>
    <property type="match status" value="1"/>
</dbReference>
<dbReference type="InterPro" id="IPR016169">
    <property type="entry name" value="FAD-bd_PCMH_sub2"/>
</dbReference>
<accession>A0A543N9I9</accession>
<dbReference type="EMBL" id="VFQC01000002">
    <property type="protein sequence ID" value="TQN28505.1"/>
    <property type="molecule type" value="Genomic_DNA"/>
</dbReference>
<dbReference type="InterPro" id="IPR006093">
    <property type="entry name" value="Oxy_OxRdtase_FAD_BS"/>
</dbReference>
<evidence type="ECO:0000256" key="1">
    <source>
        <dbReference type="ARBA" id="ARBA00001974"/>
    </source>
</evidence>
<dbReference type="Pfam" id="PF09265">
    <property type="entry name" value="Cytokin-bind"/>
    <property type="match status" value="1"/>
</dbReference>
<proteinExistence type="inferred from homology"/>
<evidence type="ECO:0000259" key="7">
    <source>
        <dbReference type="PROSITE" id="PS51387"/>
    </source>
</evidence>
<evidence type="ECO:0000256" key="5">
    <source>
        <dbReference type="ARBA" id="ARBA00023002"/>
    </source>
</evidence>
<dbReference type="OrthoDB" id="6278354at2"/>
<dbReference type="Gene3D" id="3.40.462.10">
    <property type="entry name" value="FAD-linked oxidases, C-terminal domain"/>
    <property type="match status" value="1"/>
</dbReference>
<dbReference type="PROSITE" id="PS00862">
    <property type="entry name" value="OX2_COVAL_FAD"/>
    <property type="match status" value="1"/>
</dbReference>
<dbReference type="InterPro" id="IPR006094">
    <property type="entry name" value="Oxid_FAD_bind_N"/>
</dbReference>
<organism evidence="8 9">
    <name type="scientific">Haloactinospora alba</name>
    <dbReference type="NCBI Taxonomy" id="405555"/>
    <lineage>
        <taxon>Bacteria</taxon>
        <taxon>Bacillati</taxon>
        <taxon>Actinomycetota</taxon>
        <taxon>Actinomycetes</taxon>
        <taxon>Streptosporangiales</taxon>
        <taxon>Nocardiopsidaceae</taxon>
        <taxon>Haloactinospora</taxon>
    </lineage>
</organism>
<feature type="region of interest" description="Disordered" evidence="6">
    <location>
        <begin position="444"/>
        <end position="470"/>
    </location>
</feature>
<feature type="domain" description="FAD-binding PCMH-type" evidence="7">
    <location>
        <begin position="42"/>
        <end position="211"/>
    </location>
</feature>
<dbReference type="InterPro" id="IPR016166">
    <property type="entry name" value="FAD-bd_PCMH"/>
</dbReference>
<evidence type="ECO:0000313" key="8">
    <source>
        <dbReference type="EMBL" id="TQN28505.1"/>
    </source>
</evidence>
<sequence length="470" mass="49850">MEAYRSVQEAAAGAGGIPELDGELTLAPEARAAAAGDFGGLPHGHPSFVLRPGSADDVAAMLRYCRDNRIPVAPRGQGHSTFGQAQAPGGLVVDTGTLDSIHLDGDTAVVGAGARWSELVRATLAQGRTPPVLTDYLELSVGGTLSVGGLGGAAHQHGAQTDTVTELEVVTGSGRRTVCSPDREPGLFRAVLAGLGQCAVITRATLRLAPAPETVRRYRIPHSSATALTATQRRLIRSGAFSYVEGQAHPDAELPEGWRYTLEAVSPLSGAPGGEEELAGLGCRPGPDEVEDLPYLDFADRMAPDVAYLESVGAWHDPHPWWNAFLPDSTVDAAVPETMAGLRPADVGPTGMALLYPLFRDRLHTPLLRVPDEPVVFLFSLLRTATPEPGVPSSQEMVRANRALYERVRAHGGVQYPVGSIPMETRDWREHFGERWPLLAEAKREHDPASVLTPGQGIFPGSEGSAPAPE</sequence>
<dbReference type="RefSeq" id="WP_141925549.1">
    <property type="nucleotide sequence ID" value="NZ_VFQC01000002.1"/>
</dbReference>
<evidence type="ECO:0000256" key="3">
    <source>
        <dbReference type="ARBA" id="ARBA00022630"/>
    </source>
</evidence>
<evidence type="ECO:0000313" key="9">
    <source>
        <dbReference type="Proteomes" id="UP000317422"/>
    </source>
</evidence>
<dbReference type="InterPro" id="IPR036318">
    <property type="entry name" value="FAD-bd_PCMH-like_sf"/>
</dbReference>
<dbReference type="GO" id="GO:0019139">
    <property type="term" value="F:cytokinin dehydrogenase activity"/>
    <property type="evidence" value="ECO:0007669"/>
    <property type="project" value="InterPro"/>
</dbReference>
<evidence type="ECO:0000256" key="2">
    <source>
        <dbReference type="ARBA" id="ARBA00005466"/>
    </source>
</evidence>
<evidence type="ECO:0000256" key="6">
    <source>
        <dbReference type="SAM" id="MobiDB-lite"/>
    </source>
</evidence>